<proteinExistence type="predicted"/>
<name>A0ABQ5BE89_9ASTR</name>
<gene>
    <name evidence="2" type="ORF">Tco_0859190</name>
</gene>
<organism evidence="2 3">
    <name type="scientific">Tanacetum coccineum</name>
    <dbReference type="NCBI Taxonomy" id="301880"/>
    <lineage>
        <taxon>Eukaryota</taxon>
        <taxon>Viridiplantae</taxon>
        <taxon>Streptophyta</taxon>
        <taxon>Embryophyta</taxon>
        <taxon>Tracheophyta</taxon>
        <taxon>Spermatophyta</taxon>
        <taxon>Magnoliopsida</taxon>
        <taxon>eudicotyledons</taxon>
        <taxon>Gunneridae</taxon>
        <taxon>Pentapetalae</taxon>
        <taxon>asterids</taxon>
        <taxon>campanulids</taxon>
        <taxon>Asterales</taxon>
        <taxon>Asteraceae</taxon>
        <taxon>Asteroideae</taxon>
        <taxon>Anthemideae</taxon>
        <taxon>Anthemidinae</taxon>
        <taxon>Tanacetum</taxon>
    </lineage>
</organism>
<protein>
    <submittedName>
        <fullName evidence="2">Uncharacterized protein</fullName>
    </submittedName>
</protein>
<feature type="region of interest" description="Disordered" evidence="1">
    <location>
        <begin position="182"/>
        <end position="214"/>
    </location>
</feature>
<dbReference type="EMBL" id="BQNB010013125">
    <property type="protein sequence ID" value="GJT12148.1"/>
    <property type="molecule type" value="Genomic_DNA"/>
</dbReference>
<evidence type="ECO:0000256" key="1">
    <source>
        <dbReference type="SAM" id="MobiDB-lite"/>
    </source>
</evidence>
<sequence>MMMEHKDAQGHSMFTSRAWRRLFDIKGPLVHELILEFFSMFRFGEAVLELDTARALQFQLGGVRRRMSCREFILALGLHSAKEMQTAGFGLYWILSAYTLIRDPMLRLCYRLIACSIAGRSQAPEKLTVTELFYLRGMDVGSFVARLAEHFGLLTKERLQGLTMIVRDLPVIDMAELEGDTGGVAEEAPVAPEGGDEDEEMPQAVSPSPKTQGKRIARLKEEVHGMREALQGHREVLDSMTSDFSRDAPGRGLARPALPQLRSSQTHDPSIPHLLILSSVHLYYSYHNVPKLKTAYLLTYILWYDDFDLFMHDRIKPGSKFSTIVREYVTEPSTLSKSKAKLRRESDFKCVKAEEKSNLKTSL</sequence>
<keyword evidence="3" id="KW-1185">Reference proteome</keyword>
<accession>A0ABQ5BE89</accession>
<evidence type="ECO:0000313" key="3">
    <source>
        <dbReference type="Proteomes" id="UP001151760"/>
    </source>
</evidence>
<reference evidence="2" key="1">
    <citation type="journal article" date="2022" name="Int. J. Mol. Sci.">
        <title>Draft Genome of Tanacetum Coccineum: Genomic Comparison of Closely Related Tanacetum-Family Plants.</title>
        <authorList>
            <person name="Yamashiro T."/>
            <person name="Shiraishi A."/>
            <person name="Nakayama K."/>
            <person name="Satake H."/>
        </authorList>
    </citation>
    <scope>NUCLEOTIDE SEQUENCE</scope>
</reference>
<evidence type="ECO:0000313" key="2">
    <source>
        <dbReference type="EMBL" id="GJT12148.1"/>
    </source>
</evidence>
<reference evidence="2" key="2">
    <citation type="submission" date="2022-01" db="EMBL/GenBank/DDBJ databases">
        <authorList>
            <person name="Yamashiro T."/>
            <person name="Shiraishi A."/>
            <person name="Satake H."/>
            <person name="Nakayama K."/>
        </authorList>
    </citation>
    <scope>NUCLEOTIDE SEQUENCE</scope>
</reference>
<comment type="caution">
    <text evidence="2">The sequence shown here is derived from an EMBL/GenBank/DDBJ whole genome shotgun (WGS) entry which is preliminary data.</text>
</comment>
<dbReference type="Proteomes" id="UP001151760">
    <property type="component" value="Unassembled WGS sequence"/>
</dbReference>